<reference evidence="16 17" key="1">
    <citation type="journal article" date="2008" name="Nature">
        <title>Genome analysis of the platypus reveals unique signatures of evolution.</title>
        <authorList>
            <person name="Warren W.C."/>
            <person name="Hillier L.W."/>
            <person name="Marshall Graves J.A."/>
            <person name="Birney E."/>
            <person name="Ponting C.P."/>
            <person name="Grutzner F."/>
            <person name="Belov K."/>
            <person name="Miller W."/>
            <person name="Clarke L."/>
            <person name="Chinwalla A.T."/>
            <person name="Yang S.P."/>
            <person name="Heger A."/>
            <person name="Locke D.P."/>
            <person name="Miethke P."/>
            <person name="Waters P.D."/>
            <person name="Veyrunes F."/>
            <person name="Fulton L."/>
            <person name="Fulton B."/>
            <person name="Graves T."/>
            <person name="Wallis J."/>
            <person name="Puente X.S."/>
            <person name="Lopez-Otin C."/>
            <person name="Ordonez G.R."/>
            <person name="Eichler E.E."/>
            <person name="Chen L."/>
            <person name="Cheng Z."/>
            <person name="Deakin J.E."/>
            <person name="Alsop A."/>
            <person name="Thompson K."/>
            <person name="Kirby P."/>
            <person name="Papenfuss A.T."/>
            <person name="Wakefield M.J."/>
            <person name="Olender T."/>
            <person name="Lancet D."/>
            <person name="Huttley G.A."/>
            <person name="Smit A.F."/>
            <person name="Pask A."/>
            <person name="Temple-Smith P."/>
            <person name="Batzer M.A."/>
            <person name="Walker J.A."/>
            <person name="Konkel M.K."/>
            <person name="Harris R.S."/>
            <person name="Whittington C.M."/>
            <person name="Wong E.S."/>
            <person name="Gemmell N.J."/>
            <person name="Buschiazzo E."/>
            <person name="Vargas Jentzsch I.M."/>
            <person name="Merkel A."/>
            <person name="Schmitz J."/>
            <person name="Zemann A."/>
            <person name="Churakov G."/>
            <person name="Kriegs J.O."/>
            <person name="Brosius J."/>
            <person name="Murchison E.P."/>
            <person name="Sachidanandam R."/>
            <person name="Smith C."/>
            <person name="Hannon G.J."/>
            <person name="Tsend-Ayush E."/>
            <person name="McMillan D."/>
            <person name="Attenborough R."/>
            <person name="Rens W."/>
            <person name="Ferguson-Smith M."/>
            <person name="Lefevre C.M."/>
            <person name="Sharp J.A."/>
            <person name="Nicholas K.R."/>
            <person name="Ray D.A."/>
            <person name="Kube M."/>
            <person name="Reinhardt R."/>
            <person name="Pringle T.H."/>
            <person name="Taylor J."/>
            <person name="Jones R.C."/>
            <person name="Nixon B."/>
            <person name="Dacheux J.L."/>
            <person name="Niwa H."/>
            <person name="Sekita Y."/>
            <person name="Huang X."/>
            <person name="Stark A."/>
            <person name="Kheradpour P."/>
            <person name="Kellis M."/>
            <person name="Flicek P."/>
            <person name="Chen Y."/>
            <person name="Webber C."/>
            <person name="Hardison R."/>
            <person name="Nelson J."/>
            <person name="Hallsworth-Pepin K."/>
            <person name="Delehaunty K."/>
            <person name="Markovic C."/>
            <person name="Minx P."/>
            <person name="Feng Y."/>
            <person name="Kremitzki C."/>
            <person name="Mitreva M."/>
            <person name="Glasscock J."/>
            <person name="Wylie T."/>
            <person name="Wohldmann P."/>
            <person name="Thiru P."/>
            <person name="Nhan M.N."/>
            <person name="Pohl C.S."/>
            <person name="Smith S.M."/>
            <person name="Hou S."/>
            <person name="Nefedov M."/>
            <person name="de Jong P.J."/>
            <person name="Renfree M.B."/>
            <person name="Mardis E.R."/>
            <person name="Wilson R.K."/>
        </authorList>
    </citation>
    <scope>NUCLEOTIDE SEQUENCE [LARGE SCALE GENOMIC DNA]</scope>
    <source>
        <strain evidence="16 17">Glennie</strain>
    </source>
</reference>
<evidence type="ECO:0000256" key="6">
    <source>
        <dbReference type="ARBA" id="ARBA00022964"/>
    </source>
</evidence>
<feature type="binding site" evidence="10">
    <location>
        <position position="674"/>
    </location>
    <ligand>
        <name>Fe cation</name>
        <dbReference type="ChEBI" id="CHEBI:24875"/>
        <note>catalytic</note>
    </ligand>
</feature>
<dbReference type="Gene3D" id="2.60.60.20">
    <property type="entry name" value="PLAT/LH2 domain"/>
    <property type="match status" value="1"/>
</dbReference>
<feature type="domain" description="Lipoxygenase" evidence="15">
    <location>
        <begin position="124"/>
        <end position="674"/>
    </location>
</feature>
<keyword evidence="8 10" id="KW-0408">Iron</keyword>
<dbReference type="GO" id="GO:0034440">
    <property type="term" value="P:lipid oxidation"/>
    <property type="evidence" value="ECO:0000318"/>
    <property type="project" value="GO_Central"/>
</dbReference>
<comment type="subcellular location">
    <subcellularLocation>
        <location evidence="1">Cytoplasm</location>
    </subcellularLocation>
</comment>
<dbReference type="FunCoup" id="A0A6I8N1S4">
    <property type="interactions" value="146"/>
</dbReference>
<evidence type="ECO:0008006" key="18">
    <source>
        <dbReference type="Google" id="ProtNLM"/>
    </source>
</evidence>
<dbReference type="GO" id="GO:0019372">
    <property type="term" value="P:lipoxygenase pathway"/>
    <property type="evidence" value="ECO:0000318"/>
    <property type="project" value="GO_Central"/>
</dbReference>
<keyword evidence="7" id="KW-0560">Oxidoreductase</keyword>
<dbReference type="SUPFAM" id="SSF49723">
    <property type="entry name" value="Lipase/lipooxygenase domain (PLAT/LH2 domain)"/>
    <property type="match status" value="1"/>
</dbReference>
<feature type="binding site" evidence="11">
    <location>
        <position position="85"/>
    </location>
    <ligand>
        <name>Ca(2+)</name>
        <dbReference type="ChEBI" id="CHEBI:29108"/>
        <label>1</label>
    </ligand>
</feature>
<evidence type="ECO:0000256" key="7">
    <source>
        <dbReference type="ARBA" id="ARBA00023002"/>
    </source>
</evidence>
<dbReference type="Pfam" id="PF00305">
    <property type="entry name" value="Lipoxygenase"/>
    <property type="match status" value="1"/>
</dbReference>
<accession>A0A6I8N1S4</accession>
<evidence type="ECO:0000259" key="14">
    <source>
        <dbReference type="PROSITE" id="PS50095"/>
    </source>
</evidence>
<keyword evidence="5 10" id="KW-0479">Metal-binding</keyword>
<feature type="site" description="Essential for stabilizing binding to COTL1" evidence="12">
    <location>
        <position position="109"/>
    </location>
</feature>
<dbReference type="GO" id="GO:0051122">
    <property type="term" value="P:hepoxilin biosynthetic process"/>
    <property type="evidence" value="ECO:0000318"/>
    <property type="project" value="GO_Central"/>
</dbReference>
<dbReference type="PRINTS" id="PR00087">
    <property type="entry name" value="LIPOXYGENASE"/>
</dbReference>
<protein>
    <recommendedName>
        <fullName evidence="18">Arachidonate 15-lipoxygenase type B</fullName>
    </recommendedName>
</protein>
<evidence type="ECO:0000256" key="5">
    <source>
        <dbReference type="ARBA" id="ARBA00022723"/>
    </source>
</evidence>
<dbReference type="SMART" id="SM00308">
    <property type="entry name" value="LH2"/>
    <property type="match status" value="1"/>
</dbReference>
<dbReference type="GeneTree" id="ENSGT00940000156796"/>
<evidence type="ECO:0000259" key="15">
    <source>
        <dbReference type="PROSITE" id="PS51393"/>
    </source>
</evidence>
<keyword evidence="9" id="KW-0443">Lipid metabolism</keyword>
<comment type="caution">
    <text evidence="13">Lacks conserved residue(s) required for the propagation of feature annotation.</text>
</comment>
<dbReference type="PANTHER" id="PTHR11771">
    <property type="entry name" value="LIPOXYGENASE"/>
    <property type="match status" value="1"/>
</dbReference>
<dbReference type="PROSITE" id="PS51393">
    <property type="entry name" value="LIPOXYGENASE_3"/>
    <property type="match status" value="1"/>
</dbReference>
<feature type="binding site" evidence="11">
    <location>
        <position position="15"/>
    </location>
    <ligand>
        <name>Ca(2+)</name>
        <dbReference type="ChEBI" id="CHEBI:29108"/>
        <label>1</label>
    </ligand>
</feature>
<dbReference type="InterPro" id="IPR000907">
    <property type="entry name" value="LipOase"/>
</dbReference>
<feature type="binding site" evidence="11">
    <location>
        <position position="17"/>
    </location>
    <ligand>
        <name>Ca(2+)</name>
        <dbReference type="ChEBI" id="CHEBI:29108"/>
        <label>1</label>
    </ligand>
</feature>
<dbReference type="PROSITE" id="PS50095">
    <property type="entry name" value="PLAT"/>
    <property type="match status" value="1"/>
</dbReference>
<feature type="domain" description="PLAT" evidence="14">
    <location>
        <begin position="2"/>
        <end position="124"/>
    </location>
</feature>
<dbReference type="GO" id="GO:0050473">
    <property type="term" value="F:arachidonate 15-lipoxygenase activity"/>
    <property type="evidence" value="ECO:0000318"/>
    <property type="project" value="GO_Central"/>
</dbReference>
<dbReference type="FunFam" id="1.20.245.10:FF:000001">
    <property type="entry name" value="Arachidonate 5-lipoxygenase a"/>
    <property type="match status" value="1"/>
</dbReference>
<sequence>MAVYGVRITMGDFLGVGTWDHISISLVGSEGESPHLRLDACGKDFSQGAEEEFTIRCPEPVGSLLFLRLHKAPLALPSPLPLAPDAWFCCSVSLTPPEGPPLDFPCYQWLEGACTLALREGTAKLISADSLPVLLEQRQEELRERQKKFRWTDYYPGNPRCLDAKTPKDLDLNLKYSISKDKDFKLQTIPAEVQLQLKELLNHQGPWEKLEDVSRIFIFKKTPMSEYVAEHWKEDEFFTWQFLNGLNPILIRRCSQLPPYLPVTDAMVAPFLGGGTSLAAELEKGTIFLVDYRILEGIPTGQINGRQQYSAAPLCLLHQAPGHPLRPLAIQLSQTPGPDSPIFLPSDSEWDWLLAKTWVRNSELLIHEMVTHLLKTHFIVESFALATLRQLPLCHPIFKLLIPHIQYTFHINILGRSGLFFPGGLIDKSTSLGREGSLQLSAKELATLTYRSFCLPDDLRDRGVYGLQGYYYRDDGLKLWGAIESFASEIVDLYYPDDGVVRGDSELQTWVREIFTEGLLGRDSSGFPSSLETRAALLRFLTVIIFTCSAQHAAVNSGQFDFSAWMPNVPASMRLPPPTAKGCTPEDFALSLPDVNASCHALALFWGVSDASRDTKPLGSFPDAHFTEEAPRRSQEAFAARLAEISRQIRERNARLPLPYTYLDPANIENSVAI</sequence>
<name>A0A6I8N1S4_ORNAN</name>
<evidence type="ECO:0000256" key="13">
    <source>
        <dbReference type="PROSITE-ProRule" id="PRU00152"/>
    </source>
</evidence>
<dbReference type="GO" id="GO:0019369">
    <property type="term" value="P:arachidonate metabolic process"/>
    <property type="evidence" value="ECO:0000318"/>
    <property type="project" value="GO_Central"/>
</dbReference>
<dbReference type="InterPro" id="IPR001885">
    <property type="entry name" value="LipOase_mml"/>
</dbReference>
<dbReference type="InterPro" id="IPR036392">
    <property type="entry name" value="PLAT/LH2_dom_sf"/>
</dbReference>
<organism evidence="16 17">
    <name type="scientific">Ornithorhynchus anatinus</name>
    <name type="common">Duckbill platypus</name>
    <dbReference type="NCBI Taxonomy" id="9258"/>
    <lineage>
        <taxon>Eukaryota</taxon>
        <taxon>Metazoa</taxon>
        <taxon>Chordata</taxon>
        <taxon>Craniata</taxon>
        <taxon>Vertebrata</taxon>
        <taxon>Euteleostomi</taxon>
        <taxon>Mammalia</taxon>
        <taxon>Monotremata</taxon>
        <taxon>Ornithorhynchidae</taxon>
        <taxon>Ornithorhynchus</taxon>
    </lineage>
</organism>
<evidence type="ECO:0000256" key="12">
    <source>
        <dbReference type="PIRSR" id="PIRSR601885-3"/>
    </source>
</evidence>
<comment type="similarity">
    <text evidence="3">Belongs to the lipoxygenase family.</text>
</comment>
<dbReference type="OMA" id="PPVNITC"/>
<dbReference type="Bgee" id="ENSOANG00000005037">
    <property type="expression patterns" value="Expressed in brain and 3 other cell types or tissues"/>
</dbReference>
<dbReference type="AlphaFoldDB" id="A0A6I8N1S4"/>
<dbReference type="Gene3D" id="1.20.245.10">
    <property type="entry name" value="Lipoxygenase-1, Domain 5"/>
    <property type="match status" value="1"/>
</dbReference>
<keyword evidence="11" id="KW-0106">Calcium</keyword>
<gene>
    <name evidence="16" type="primary">LOC100088503</name>
</gene>
<feature type="binding site" evidence="11">
    <location>
        <position position="86"/>
    </location>
    <ligand>
        <name>Ca(2+)</name>
        <dbReference type="ChEBI" id="CHEBI:29108"/>
        <label>1</label>
    </ligand>
</feature>
<evidence type="ECO:0000313" key="16">
    <source>
        <dbReference type="Ensembl" id="ENSOANP00000034856.1"/>
    </source>
</evidence>
<dbReference type="InterPro" id="IPR036226">
    <property type="entry name" value="LipOase_C_sf"/>
</dbReference>
<dbReference type="GO" id="GO:0005506">
    <property type="term" value="F:iron ion binding"/>
    <property type="evidence" value="ECO:0007669"/>
    <property type="project" value="InterPro"/>
</dbReference>
<evidence type="ECO:0000256" key="2">
    <source>
        <dbReference type="ARBA" id="ARBA00005189"/>
    </source>
</evidence>
<feature type="binding site" evidence="11">
    <location>
        <position position="39"/>
    </location>
    <ligand>
        <name>Ca(2+)</name>
        <dbReference type="ChEBI" id="CHEBI:29108"/>
        <label>2</label>
    </ligand>
</feature>
<dbReference type="GO" id="GO:0043651">
    <property type="term" value="P:linoleic acid metabolic process"/>
    <property type="evidence" value="ECO:0000318"/>
    <property type="project" value="GO_Central"/>
</dbReference>
<evidence type="ECO:0000256" key="4">
    <source>
        <dbReference type="ARBA" id="ARBA00022490"/>
    </source>
</evidence>
<dbReference type="InterPro" id="IPR020834">
    <property type="entry name" value="LipOase_CS"/>
</dbReference>
<comment type="pathway">
    <text evidence="2">Lipid metabolism.</text>
</comment>
<dbReference type="FunFam" id="2.60.60.20:FF:000002">
    <property type="entry name" value="Arachidonate 5-lipoxygenase a"/>
    <property type="match status" value="1"/>
</dbReference>
<dbReference type="SUPFAM" id="SSF48484">
    <property type="entry name" value="Lipoxigenase"/>
    <property type="match status" value="1"/>
</dbReference>
<dbReference type="Gene3D" id="3.10.450.60">
    <property type="match status" value="1"/>
</dbReference>
<feature type="binding site" evidence="10">
    <location>
        <position position="552"/>
    </location>
    <ligand>
        <name>Fe cation</name>
        <dbReference type="ChEBI" id="CHEBI:24875"/>
        <note>catalytic</note>
    </ligand>
</feature>
<evidence type="ECO:0000256" key="10">
    <source>
        <dbReference type="PIRSR" id="PIRSR601885-1"/>
    </source>
</evidence>
<feature type="binding site" evidence="10">
    <location>
        <position position="372"/>
    </location>
    <ligand>
        <name>Fe cation</name>
        <dbReference type="ChEBI" id="CHEBI:24875"/>
        <note>catalytic</note>
    </ligand>
</feature>
<keyword evidence="4" id="KW-0963">Cytoplasm</keyword>
<evidence type="ECO:0000313" key="17">
    <source>
        <dbReference type="Proteomes" id="UP000002279"/>
    </source>
</evidence>
<keyword evidence="6" id="KW-0223">Dioxygenase</keyword>
<dbReference type="InParanoid" id="A0A6I8N1S4"/>
<keyword evidence="17" id="KW-1185">Reference proteome</keyword>
<comment type="cofactor">
    <cofactor evidence="10">
        <name>Fe cation</name>
        <dbReference type="ChEBI" id="CHEBI:24875"/>
    </cofactor>
    <text evidence="10">Binds 1 Fe cation per subunit.</text>
</comment>
<evidence type="ECO:0000256" key="3">
    <source>
        <dbReference type="ARBA" id="ARBA00009419"/>
    </source>
</evidence>
<dbReference type="InterPro" id="IPR001024">
    <property type="entry name" value="PLAT/LH2_dom"/>
</dbReference>
<reference evidence="16" key="2">
    <citation type="submission" date="2025-08" db="UniProtKB">
        <authorList>
            <consortium name="Ensembl"/>
        </authorList>
    </citation>
    <scope>IDENTIFICATION</scope>
    <source>
        <strain evidence="16">Glennie</strain>
    </source>
</reference>
<dbReference type="PRINTS" id="PR00467">
    <property type="entry name" value="MAMLPOXGNASE"/>
</dbReference>
<dbReference type="GO" id="GO:0005737">
    <property type="term" value="C:cytoplasm"/>
    <property type="evidence" value="ECO:0007669"/>
    <property type="project" value="UniProtKB-SubCell"/>
</dbReference>
<dbReference type="Pfam" id="PF01477">
    <property type="entry name" value="PLAT"/>
    <property type="match status" value="1"/>
</dbReference>
<dbReference type="InterPro" id="IPR013819">
    <property type="entry name" value="LipOase_C"/>
</dbReference>
<dbReference type="Proteomes" id="UP000002279">
    <property type="component" value="Chromosome X5"/>
</dbReference>
<evidence type="ECO:0000256" key="9">
    <source>
        <dbReference type="ARBA" id="ARBA00023098"/>
    </source>
</evidence>
<evidence type="ECO:0000256" key="11">
    <source>
        <dbReference type="PIRSR" id="PIRSR601885-2"/>
    </source>
</evidence>
<dbReference type="PROSITE" id="PS00081">
    <property type="entry name" value="LIPOXYGENASE_2"/>
    <property type="match status" value="1"/>
</dbReference>
<dbReference type="Ensembl" id="ENSOANT00000051731.1">
    <property type="protein sequence ID" value="ENSOANP00000034856.1"/>
    <property type="gene ID" value="ENSOANG00000005037.2"/>
</dbReference>
<proteinExistence type="inferred from homology"/>
<evidence type="ECO:0000256" key="8">
    <source>
        <dbReference type="ARBA" id="ARBA00023004"/>
    </source>
</evidence>
<evidence type="ECO:0000256" key="1">
    <source>
        <dbReference type="ARBA" id="ARBA00004496"/>
    </source>
</evidence>
<reference evidence="16" key="3">
    <citation type="submission" date="2025-09" db="UniProtKB">
        <authorList>
            <consortium name="Ensembl"/>
        </authorList>
    </citation>
    <scope>IDENTIFICATION</scope>
    <source>
        <strain evidence="16">Glennie</strain>
    </source>
</reference>
<feature type="binding site" evidence="10">
    <location>
        <position position="377"/>
    </location>
    <ligand>
        <name>Fe cation</name>
        <dbReference type="ChEBI" id="CHEBI:24875"/>
        <note>catalytic</note>
    </ligand>
</feature>